<dbReference type="RefSeq" id="XP_043014631.1">
    <property type="nucleotide sequence ID" value="XM_043145931.1"/>
</dbReference>
<evidence type="ECO:0000313" key="3">
    <source>
        <dbReference type="Proteomes" id="UP001049176"/>
    </source>
</evidence>
<keyword evidence="3" id="KW-1185">Reference proteome</keyword>
<protein>
    <submittedName>
        <fullName evidence="2">Uncharacterized protein</fullName>
    </submittedName>
</protein>
<comment type="caution">
    <text evidence="2">The sequence shown here is derived from an EMBL/GenBank/DDBJ whole genome shotgun (WGS) entry which is preliminary data.</text>
</comment>
<name>A0A9P7V0S8_9AGAR</name>
<dbReference type="AlphaFoldDB" id="A0A9P7V0S8"/>
<accession>A0A9P7V0S8</accession>
<dbReference type="GeneID" id="66069206"/>
<dbReference type="Proteomes" id="UP001049176">
    <property type="component" value="Chromosome 1"/>
</dbReference>
<proteinExistence type="predicted"/>
<dbReference type="EMBL" id="CM032181">
    <property type="protein sequence ID" value="KAG7098161.1"/>
    <property type="molecule type" value="Genomic_DNA"/>
</dbReference>
<evidence type="ECO:0000256" key="1">
    <source>
        <dbReference type="SAM" id="MobiDB-lite"/>
    </source>
</evidence>
<sequence length="150" mass="16846">MTDSNSSTMEVFTGASNVNIGNGNFTSIGRDQINYYTTQTTIVQTRDKKRKIGSSPPELSKKRRGKKRKICSGLLELSEFTEIKRGDIYKDKDICYFWQLCSNGKDNTEAAVYHADINITGPFGQKKFTVKEYRGRNAKKVGVEGLSATR</sequence>
<organism evidence="2 3">
    <name type="scientific">Marasmius oreades</name>
    <name type="common">fairy-ring Marasmius</name>
    <dbReference type="NCBI Taxonomy" id="181124"/>
    <lineage>
        <taxon>Eukaryota</taxon>
        <taxon>Fungi</taxon>
        <taxon>Dikarya</taxon>
        <taxon>Basidiomycota</taxon>
        <taxon>Agaricomycotina</taxon>
        <taxon>Agaricomycetes</taxon>
        <taxon>Agaricomycetidae</taxon>
        <taxon>Agaricales</taxon>
        <taxon>Marasmiineae</taxon>
        <taxon>Marasmiaceae</taxon>
        <taxon>Marasmius</taxon>
    </lineage>
</organism>
<reference evidence="2" key="1">
    <citation type="journal article" date="2021" name="Genome Biol. Evol.">
        <title>The assembled and annotated genome of the fairy-ring fungus Marasmius oreades.</title>
        <authorList>
            <person name="Hiltunen M."/>
            <person name="Ament-Velasquez S.L."/>
            <person name="Johannesson H."/>
        </authorList>
    </citation>
    <scope>NUCLEOTIDE SEQUENCE</scope>
    <source>
        <strain evidence="2">03SP1</strain>
    </source>
</reference>
<gene>
    <name evidence="2" type="ORF">E1B28_000130</name>
</gene>
<evidence type="ECO:0000313" key="2">
    <source>
        <dbReference type="EMBL" id="KAG7098161.1"/>
    </source>
</evidence>
<feature type="region of interest" description="Disordered" evidence="1">
    <location>
        <begin position="46"/>
        <end position="65"/>
    </location>
</feature>
<dbReference type="KEGG" id="more:E1B28_000130"/>